<keyword evidence="3" id="KW-1185">Reference proteome</keyword>
<dbReference type="EMBL" id="KN833007">
    <property type="protein sequence ID" value="KIM79875.1"/>
    <property type="molecule type" value="Genomic_DNA"/>
</dbReference>
<evidence type="ECO:0000313" key="3">
    <source>
        <dbReference type="Proteomes" id="UP000054166"/>
    </source>
</evidence>
<name>A0A0C3F599_PILCF</name>
<proteinExistence type="predicted"/>
<protein>
    <submittedName>
        <fullName evidence="2">Uncharacterized protein</fullName>
    </submittedName>
</protein>
<gene>
    <name evidence="2" type="ORF">PILCRDRAFT_10046</name>
</gene>
<dbReference type="OrthoDB" id="2910749at2759"/>
<dbReference type="InParanoid" id="A0A0C3F599"/>
<organism evidence="2 3">
    <name type="scientific">Piloderma croceum (strain F 1598)</name>
    <dbReference type="NCBI Taxonomy" id="765440"/>
    <lineage>
        <taxon>Eukaryota</taxon>
        <taxon>Fungi</taxon>
        <taxon>Dikarya</taxon>
        <taxon>Basidiomycota</taxon>
        <taxon>Agaricomycotina</taxon>
        <taxon>Agaricomycetes</taxon>
        <taxon>Agaricomycetidae</taxon>
        <taxon>Atheliales</taxon>
        <taxon>Atheliaceae</taxon>
        <taxon>Piloderma</taxon>
    </lineage>
</organism>
<sequence>MGPYSHWVQPSFKQTLLDHCDEYLNTTNHSNVKTRSKLITKVANDILATAANQATLPTDLEKFQCVRNWFANYASGHAKEERPGKSKHGWPSHGGEKYIEKYHTALTKVFAKLNEDDLKKCEDLTTEWNTQPLPDDLQLSKTIPTEVTDFLKFINHCTRAVFIAFSVYTNEDGEQTYARYETEGLDFFTSRKEHRKGPNNIVDIWKDFNLESAEEVDNQEALDFDEKQYPQLPDNVLDMRLHRRKAILRLFMAATRYPKKGKCPLVLKDGSEKASNQDANKNPKVVDRRTSKKSKDRYIEPDDDEEAPQIDDGVADGLLVLKSPSSVSLTEARHQSFLKSLSDNVQYKELLLLLLAAKDSEPLEGQPPAWVSWQSADGYMPKDFFNPQSSLSLSAFTRWIETDPITADNHKLASYHQVELVTLGCGLAFRALWIAQFPDRYSNVPAHIIDSPYPFSTYEQLSHMIQDLLAGYAELIQEVKAHSACRAQSSNQGTSKDMTGNTEDAGEMGNTVGDDGATVGNNVALEGNGVNGEDVAPCRKGRKASDNVGHKHQHGLSGVPPSVHYLREEAGLAGPGWETMGAKWHALGSIWLCAEQALSKSSCTDLLFGEIQQFDIPKEWKDWAYTKIMKVNAKPPSESFGKTFTTYLSRYSSNPEDMAGTIMSNTWCRPGKTGILGLLVCLYWQAEYSGAGND</sequence>
<feature type="region of interest" description="Disordered" evidence="1">
    <location>
        <begin position="541"/>
        <end position="561"/>
    </location>
</feature>
<evidence type="ECO:0000313" key="2">
    <source>
        <dbReference type="EMBL" id="KIM79875.1"/>
    </source>
</evidence>
<reference evidence="2 3" key="1">
    <citation type="submission" date="2014-04" db="EMBL/GenBank/DDBJ databases">
        <authorList>
            <consortium name="DOE Joint Genome Institute"/>
            <person name="Kuo A."/>
            <person name="Tarkka M."/>
            <person name="Buscot F."/>
            <person name="Kohler A."/>
            <person name="Nagy L.G."/>
            <person name="Floudas D."/>
            <person name="Copeland A."/>
            <person name="Barry K.W."/>
            <person name="Cichocki N."/>
            <person name="Veneault-Fourrey C."/>
            <person name="LaButti K."/>
            <person name="Lindquist E.A."/>
            <person name="Lipzen A."/>
            <person name="Lundell T."/>
            <person name="Morin E."/>
            <person name="Murat C."/>
            <person name="Sun H."/>
            <person name="Tunlid A."/>
            <person name="Henrissat B."/>
            <person name="Grigoriev I.V."/>
            <person name="Hibbett D.S."/>
            <person name="Martin F."/>
            <person name="Nordberg H.P."/>
            <person name="Cantor M.N."/>
            <person name="Hua S.X."/>
        </authorList>
    </citation>
    <scope>NUCLEOTIDE SEQUENCE [LARGE SCALE GENOMIC DNA]</scope>
    <source>
        <strain evidence="2 3">F 1598</strain>
    </source>
</reference>
<dbReference type="Proteomes" id="UP000054166">
    <property type="component" value="Unassembled WGS sequence"/>
</dbReference>
<evidence type="ECO:0000256" key="1">
    <source>
        <dbReference type="SAM" id="MobiDB-lite"/>
    </source>
</evidence>
<feature type="region of interest" description="Disordered" evidence="1">
    <location>
        <begin position="269"/>
        <end position="310"/>
    </location>
</feature>
<dbReference type="HOGENOM" id="CLU_025588_0_0_1"/>
<dbReference type="AlphaFoldDB" id="A0A0C3F599"/>
<accession>A0A0C3F599</accession>
<feature type="compositionally biased region" description="Polar residues" evidence="1">
    <location>
        <begin position="486"/>
        <end position="502"/>
    </location>
</feature>
<reference evidence="3" key="2">
    <citation type="submission" date="2015-01" db="EMBL/GenBank/DDBJ databases">
        <title>Evolutionary Origins and Diversification of the Mycorrhizal Mutualists.</title>
        <authorList>
            <consortium name="DOE Joint Genome Institute"/>
            <consortium name="Mycorrhizal Genomics Consortium"/>
            <person name="Kohler A."/>
            <person name="Kuo A."/>
            <person name="Nagy L.G."/>
            <person name="Floudas D."/>
            <person name="Copeland A."/>
            <person name="Barry K.W."/>
            <person name="Cichocki N."/>
            <person name="Veneault-Fourrey C."/>
            <person name="LaButti K."/>
            <person name="Lindquist E.A."/>
            <person name="Lipzen A."/>
            <person name="Lundell T."/>
            <person name="Morin E."/>
            <person name="Murat C."/>
            <person name="Riley R."/>
            <person name="Ohm R."/>
            <person name="Sun H."/>
            <person name="Tunlid A."/>
            <person name="Henrissat B."/>
            <person name="Grigoriev I.V."/>
            <person name="Hibbett D.S."/>
            <person name="Martin F."/>
        </authorList>
    </citation>
    <scope>NUCLEOTIDE SEQUENCE [LARGE SCALE GENOMIC DNA]</scope>
    <source>
        <strain evidence="3">F 1598</strain>
    </source>
</reference>
<feature type="region of interest" description="Disordered" evidence="1">
    <location>
        <begin position="485"/>
        <end position="504"/>
    </location>
</feature>